<dbReference type="Gene3D" id="3.40.50.300">
    <property type="entry name" value="P-loop containing nucleotide triphosphate hydrolases"/>
    <property type="match status" value="1"/>
</dbReference>
<reference evidence="11 12" key="1">
    <citation type="journal article" date="2015" name="Nature">
        <title>rRNA introns, odd ribosomes, and small enigmatic genomes across a large radiation of phyla.</title>
        <authorList>
            <person name="Brown C.T."/>
            <person name="Hug L.A."/>
            <person name="Thomas B.C."/>
            <person name="Sharon I."/>
            <person name="Castelle C.J."/>
            <person name="Singh A."/>
            <person name="Wilkins M.J."/>
            <person name="Williams K.H."/>
            <person name="Banfield J.F."/>
        </authorList>
    </citation>
    <scope>NUCLEOTIDE SEQUENCE [LARGE SCALE GENOMIC DNA]</scope>
</reference>
<evidence type="ECO:0000313" key="11">
    <source>
        <dbReference type="EMBL" id="KKP85542.1"/>
    </source>
</evidence>
<dbReference type="PROSITE" id="PS00211">
    <property type="entry name" value="ABC_TRANSPORTER_1"/>
    <property type="match status" value="1"/>
</dbReference>
<dbReference type="Proteomes" id="UP000186383">
    <property type="component" value="Unassembled WGS sequence"/>
</dbReference>
<dbReference type="GO" id="GO:0016887">
    <property type="term" value="F:ATP hydrolysis activity"/>
    <property type="evidence" value="ECO:0007669"/>
    <property type="project" value="InterPro"/>
</dbReference>
<dbReference type="InterPro" id="IPR003439">
    <property type="entry name" value="ABC_transporter-like_ATP-bd"/>
</dbReference>
<evidence type="ECO:0000313" key="12">
    <source>
        <dbReference type="Proteomes" id="UP000186383"/>
    </source>
</evidence>
<organism evidence="11 12">
    <name type="scientific">Candidatus Nomurabacteria bacterium GW2011_GWA1_35_8</name>
    <dbReference type="NCBI Taxonomy" id="1618727"/>
    <lineage>
        <taxon>Bacteria</taxon>
        <taxon>Candidatus Nomuraibacteriota</taxon>
    </lineage>
</organism>
<feature type="non-terminal residue" evidence="11">
    <location>
        <position position="1"/>
    </location>
</feature>
<dbReference type="Gene3D" id="1.20.1560.10">
    <property type="entry name" value="ABC transporter type 1, transmembrane domain"/>
    <property type="match status" value="1"/>
</dbReference>
<dbReference type="InterPro" id="IPR027417">
    <property type="entry name" value="P-loop_NTPase"/>
</dbReference>
<dbReference type="GO" id="GO:0015421">
    <property type="term" value="F:ABC-type oligopeptide transporter activity"/>
    <property type="evidence" value="ECO:0007669"/>
    <property type="project" value="TreeGrafter"/>
</dbReference>
<evidence type="ECO:0000256" key="7">
    <source>
        <dbReference type="ARBA" id="ARBA00023136"/>
    </source>
</evidence>
<evidence type="ECO:0000256" key="3">
    <source>
        <dbReference type="ARBA" id="ARBA00022692"/>
    </source>
</evidence>
<dbReference type="InterPro" id="IPR036640">
    <property type="entry name" value="ABC1_TM_sf"/>
</dbReference>
<dbReference type="AlphaFoldDB" id="A0A0G0G161"/>
<accession>A0A0G0G161</accession>
<dbReference type="PATRIC" id="fig|1618727.3.peg.275"/>
<dbReference type="Pfam" id="PF00005">
    <property type="entry name" value="ABC_tran"/>
    <property type="match status" value="1"/>
</dbReference>
<dbReference type="GO" id="GO:0090374">
    <property type="term" value="P:oligopeptide export from mitochondrion"/>
    <property type="evidence" value="ECO:0007669"/>
    <property type="project" value="TreeGrafter"/>
</dbReference>
<dbReference type="GO" id="GO:0005524">
    <property type="term" value="F:ATP binding"/>
    <property type="evidence" value="ECO:0007669"/>
    <property type="project" value="UniProtKB-KW"/>
</dbReference>
<keyword evidence="6 8" id="KW-1133">Transmembrane helix</keyword>
<comment type="subcellular location">
    <subcellularLocation>
        <location evidence="1">Cell membrane</location>
        <topology evidence="1">Multi-pass membrane protein</topology>
    </subcellularLocation>
</comment>
<comment type="caution">
    <text evidence="11">The sequence shown here is derived from an EMBL/GenBank/DDBJ whole genome shotgun (WGS) entry which is preliminary data.</text>
</comment>
<keyword evidence="2" id="KW-0813">Transport</keyword>
<keyword evidence="7 8" id="KW-0472">Membrane</keyword>
<sequence>IGTVVAIYTLLPKYSYILAAFCFVFLLTAFIYIRYKLKYDVIAAESDTKTTGVLADSINNHSSIQLFTGHEHEKDRTGETIQKQREATVFNWYLWEGIGAIESFYSFSIEFIIFWIALGDWKLGLISLPVIVLLQSYLIRLIENLWGFSGITRAFYESFADAQEMAIILDTSYEVADESADVVENVKGKIVFDNVTYIYKNNKHKILDNFSLTIPAGQKIAVVGSSGAGKTTFVRLLMRLFNITSGKITIDGININKISQQNLREQISFVPQDTALFHRTLIENIRYGKRDATEEEVLRAASLAHCDEFIDALPKRYETYVGERGIKLSGGERQRVAIARAILKNSPILILDEATSSLDSRSESLIQDALHKLIEGKTTIVIAHRLSTIRQMDRIIVIENGKIIEDGTHEKLISKKNGLYKKLWDLQAGGFKNVI</sequence>
<evidence type="ECO:0000256" key="8">
    <source>
        <dbReference type="SAM" id="Phobius"/>
    </source>
</evidence>
<dbReference type="GO" id="GO:0005886">
    <property type="term" value="C:plasma membrane"/>
    <property type="evidence" value="ECO:0007669"/>
    <property type="project" value="UniProtKB-SubCell"/>
</dbReference>
<dbReference type="FunFam" id="3.40.50.300:FF:000287">
    <property type="entry name" value="Multidrug ABC transporter ATP-binding protein"/>
    <property type="match status" value="1"/>
</dbReference>
<evidence type="ECO:0000259" key="10">
    <source>
        <dbReference type="PROSITE" id="PS50929"/>
    </source>
</evidence>
<evidence type="ECO:0000256" key="2">
    <source>
        <dbReference type="ARBA" id="ARBA00022448"/>
    </source>
</evidence>
<dbReference type="PANTHER" id="PTHR43394">
    <property type="entry name" value="ATP-DEPENDENT PERMEASE MDL1, MITOCHONDRIAL"/>
    <property type="match status" value="1"/>
</dbReference>
<dbReference type="SMART" id="SM00382">
    <property type="entry name" value="AAA"/>
    <property type="match status" value="1"/>
</dbReference>
<proteinExistence type="predicted"/>
<dbReference type="InterPro" id="IPR017871">
    <property type="entry name" value="ABC_transporter-like_CS"/>
</dbReference>
<evidence type="ECO:0000256" key="6">
    <source>
        <dbReference type="ARBA" id="ARBA00022989"/>
    </source>
</evidence>
<name>A0A0G0G161_9BACT</name>
<protein>
    <submittedName>
        <fullName evidence="11">ABC transporter ATP-binding protein</fullName>
    </submittedName>
</protein>
<evidence type="ECO:0000256" key="1">
    <source>
        <dbReference type="ARBA" id="ARBA00004651"/>
    </source>
</evidence>
<feature type="domain" description="ABC transmembrane type-1" evidence="10">
    <location>
        <begin position="1"/>
        <end position="157"/>
    </location>
</feature>
<dbReference type="InterPro" id="IPR003593">
    <property type="entry name" value="AAA+_ATPase"/>
</dbReference>
<keyword evidence="5 11" id="KW-0067">ATP-binding</keyword>
<dbReference type="InterPro" id="IPR011527">
    <property type="entry name" value="ABC1_TM_dom"/>
</dbReference>
<keyword evidence="3 8" id="KW-0812">Transmembrane</keyword>
<evidence type="ECO:0000259" key="9">
    <source>
        <dbReference type="PROSITE" id="PS50893"/>
    </source>
</evidence>
<evidence type="ECO:0000256" key="5">
    <source>
        <dbReference type="ARBA" id="ARBA00022840"/>
    </source>
</evidence>
<feature type="transmembrane region" description="Helical" evidence="8">
    <location>
        <begin position="14"/>
        <end position="33"/>
    </location>
</feature>
<gene>
    <name evidence="11" type="ORF">UR88_C0015G0004</name>
</gene>
<dbReference type="PROSITE" id="PS50893">
    <property type="entry name" value="ABC_TRANSPORTER_2"/>
    <property type="match status" value="1"/>
</dbReference>
<feature type="domain" description="ABC transporter" evidence="9">
    <location>
        <begin position="190"/>
        <end position="425"/>
    </location>
</feature>
<dbReference type="SUPFAM" id="SSF52540">
    <property type="entry name" value="P-loop containing nucleoside triphosphate hydrolases"/>
    <property type="match status" value="1"/>
</dbReference>
<dbReference type="SUPFAM" id="SSF90123">
    <property type="entry name" value="ABC transporter transmembrane region"/>
    <property type="match status" value="1"/>
</dbReference>
<dbReference type="PANTHER" id="PTHR43394:SF1">
    <property type="entry name" value="ATP-BINDING CASSETTE SUB-FAMILY B MEMBER 10, MITOCHONDRIAL"/>
    <property type="match status" value="1"/>
</dbReference>
<dbReference type="InterPro" id="IPR039421">
    <property type="entry name" value="Type_1_exporter"/>
</dbReference>
<keyword evidence="4" id="KW-0547">Nucleotide-binding</keyword>
<dbReference type="EMBL" id="LBQW01000015">
    <property type="protein sequence ID" value="KKP85542.1"/>
    <property type="molecule type" value="Genomic_DNA"/>
</dbReference>
<evidence type="ECO:0000256" key="4">
    <source>
        <dbReference type="ARBA" id="ARBA00022741"/>
    </source>
</evidence>
<dbReference type="PROSITE" id="PS50929">
    <property type="entry name" value="ABC_TM1F"/>
    <property type="match status" value="1"/>
</dbReference>